<dbReference type="Pfam" id="PF00296">
    <property type="entry name" value="Bac_luciferase"/>
    <property type="match status" value="1"/>
</dbReference>
<dbReference type="RefSeq" id="WP_089228172.1">
    <property type="nucleotide sequence ID" value="NZ_FZOF01000029.1"/>
</dbReference>
<dbReference type="InterPro" id="IPR022290">
    <property type="entry name" value="LLM_Atu2307-like"/>
</dbReference>
<dbReference type="EMBL" id="FZOF01000029">
    <property type="protein sequence ID" value="SNT47785.1"/>
    <property type="molecule type" value="Genomic_DNA"/>
</dbReference>
<dbReference type="InterPro" id="IPR050766">
    <property type="entry name" value="Bact_Lucif_Oxidored"/>
</dbReference>
<dbReference type="GO" id="GO:0005829">
    <property type="term" value="C:cytosol"/>
    <property type="evidence" value="ECO:0007669"/>
    <property type="project" value="TreeGrafter"/>
</dbReference>
<evidence type="ECO:0000313" key="4">
    <source>
        <dbReference type="EMBL" id="SNT47785.1"/>
    </source>
</evidence>
<dbReference type="AlphaFoldDB" id="A0A239MYS3"/>
<dbReference type="PANTHER" id="PTHR30137">
    <property type="entry name" value="LUCIFERASE-LIKE MONOOXYGENASE"/>
    <property type="match status" value="1"/>
</dbReference>
<name>A0A239MYS3_9ACTN</name>
<proteinExistence type="predicted"/>
<keyword evidence="1" id="KW-0560">Oxidoreductase</keyword>
<dbReference type="NCBIfam" id="TIGR03858">
    <property type="entry name" value="LLM_2I7G"/>
    <property type="match status" value="1"/>
</dbReference>
<sequence>MSDLVFGLDTFGDVPVDDTGAPVSHAASIRQVLDEAVMADQIGVDAIALGEHHRPEYSVSTPETVLAGIATRTERIKLGSGVTVLSSDDPVRVFQRFATVDALSQGRAEVILGRGSFTESFPLFGYDLSDYDVLFEEKIELFAKLLDEKPVTWSGTTRAPLKDADVFPKTESGRLQTWVGVGGSPQSVVRTARYGFPLMLAIIGGAPTRFAPYIDLYRRAAEQFGTTAHPVGMHSPGFLADTDEEAREGFWPGYKVMRDRIGKLRGWPPVRREEFDAEIEHGSLYVGSPETVARKIAAAVGDLGVGRFDLIYTVGPQPVGARMRAVELYGTKVIPMVRDILAG</sequence>
<dbReference type="Proteomes" id="UP000198280">
    <property type="component" value="Unassembled WGS sequence"/>
</dbReference>
<evidence type="ECO:0000259" key="3">
    <source>
        <dbReference type="Pfam" id="PF00296"/>
    </source>
</evidence>
<accession>A0A239MYS3</accession>
<dbReference type="GO" id="GO:0016705">
    <property type="term" value="F:oxidoreductase activity, acting on paired donors, with incorporation or reduction of molecular oxygen"/>
    <property type="evidence" value="ECO:0007669"/>
    <property type="project" value="InterPro"/>
</dbReference>
<dbReference type="PANTHER" id="PTHR30137:SF8">
    <property type="entry name" value="BLR5498 PROTEIN"/>
    <property type="match status" value="1"/>
</dbReference>
<dbReference type="OrthoDB" id="9776438at2"/>
<protein>
    <submittedName>
        <fullName evidence="4">Probable oxidoreductase, LLM family</fullName>
    </submittedName>
</protein>
<dbReference type="InterPro" id="IPR011251">
    <property type="entry name" value="Luciferase-like_dom"/>
</dbReference>
<reference evidence="4 5" key="1">
    <citation type="submission" date="2017-06" db="EMBL/GenBank/DDBJ databases">
        <authorList>
            <person name="Kim H.J."/>
            <person name="Triplett B.A."/>
        </authorList>
    </citation>
    <scope>NUCLEOTIDE SEQUENCE [LARGE SCALE GENOMIC DNA]</scope>
    <source>
        <strain evidence="4 5">CGMCC 4.1858</strain>
    </source>
</reference>
<evidence type="ECO:0000256" key="1">
    <source>
        <dbReference type="ARBA" id="ARBA00023002"/>
    </source>
</evidence>
<keyword evidence="2" id="KW-0503">Monooxygenase</keyword>
<evidence type="ECO:0000256" key="2">
    <source>
        <dbReference type="ARBA" id="ARBA00023033"/>
    </source>
</evidence>
<evidence type="ECO:0000313" key="5">
    <source>
        <dbReference type="Proteomes" id="UP000198280"/>
    </source>
</evidence>
<dbReference type="GO" id="GO:0004497">
    <property type="term" value="F:monooxygenase activity"/>
    <property type="evidence" value="ECO:0007669"/>
    <property type="project" value="UniProtKB-KW"/>
</dbReference>
<organism evidence="4 5">
    <name type="scientific">Actinacidiphila glaucinigra</name>
    <dbReference type="NCBI Taxonomy" id="235986"/>
    <lineage>
        <taxon>Bacteria</taxon>
        <taxon>Bacillati</taxon>
        <taxon>Actinomycetota</taxon>
        <taxon>Actinomycetes</taxon>
        <taxon>Kitasatosporales</taxon>
        <taxon>Streptomycetaceae</taxon>
        <taxon>Actinacidiphila</taxon>
    </lineage>
</organism>
<gene>
    <name evidence="4" type="ORF">SAMN05216252_12940</name>
</gene>
<keyword evidence="5" id="KW-1185">Reference proteome</keyword>
<dbReference type="SUPFAM" id="SSF51679">
    <property type="entry name" value="Bacterial luciferase-like"/>
    <property type="match status" value="1"/>
</dbReference>
<dbReference type="InterPro" id="IPR036661">
    <property type="entry name" value="Luciferase-like_sf"/>
</dbReference>
<feature type="domain" description="Luciferase-like" evidence="3">
    <location>
        <begin position="23"/>
        <end position="304"/>
    </location>
</feature>
<dbReference type="Gene3D" id="3.20.20.30">
    <property type="entry name" value="Luciferase-like domain"/>
    <property type="match status" value="1"/>
</dbReference>